<protein>
    <submittedName>
        <fullName evidence="1">Uncharacterized protein</fullName>
    </submittedName>
</protein>
<keyword evidence="2" id="KW-1185">Reference proteome</keyword>
<sequence length="119" mass="13562">MISGSDKCDSSVDLRVCDFQMFETTENFAIDGEESDVIELKTFNTLDKLREELWNVEGAKIRAFRQHDNKFNLLYAGNNWHANSKEVTLANPKYALEIGSLNSEVDKLSFSHNETIKAI</sequence>
<accession>A0A813Z1F9</accession>
<name>A0A813Z1F9_9BILA</name>
<comment type="caution">
    <text evidence="1">The sequence shown here is derived from an EMBL/GenBank/DDBJ whole genome shotgun (WGS) entry which is preliminary data.</text>
</comment>
<proteinExistence type="predicted"/>
<organism evidence="1 2">
    <name type="scientific">Brachionus calyciflorus</name>
    <dbReference type="NCBI Taxonomy" id="104777"/>
    <lineage>
        <taxon>Eukaryota</taxon>
        <taxon>Metazoa</taxon>
        <taxon>Spiralia</taxon>
        <taxon>Gnathifera</taxon>
        <taxon>Rotifera</taxon>
        <taxon>Eurotatoria</taxon>
        <taxon>Monogononta</taxon>
        <taxon>Pseudotrocha</taxon>
        <taxon>Ploima</taxon>
        <taxon>Brachionidae</taxon>
        <taxon>Brachionus</taxon>
    </lineage>
</organism>
<evidence type="ECO:0000313" key="1">
    <source>
        <dbReference type="EMBL" id="CAF0892303.1"/>
    </source>
</evidence>
<dbReference type="AlphaFoldDB" id="A0A813Z1F9"/>
<reference evidence="1" key="1">
    <citation type="submission" date="2021-02" db="EMBL/GenBank/DDBJ databases">
        <authorList>
            <person name="Nowell W R."/>
        </authorList>
    </citation>
    <scope>NUCLEOTIDE SEQUENCE</scope>
    <source>
        <strain evidence="1">Ploen Becks lab</strain>
    </source>
</reference>
<dbReference type="Proteomes" id="UP000663879">
    <property type="component" value="Unassembled WGS sequence"/>
</dbReference>
<gene>
    <name evidence="1" type="ORF">OXX778_LOCUS10973</name>
</gene>
<evidence type="ECO:0000313" key="2">
    <source>
        <dbReference type="Proteomes" id="UP000663879"/>
    </source>
</evidence>
<dbReference type="EMBL" id="CAJNOC010001803">
    <property type="protein sequence ID" value="CAF0892303.1"/>
    <property type="molecule type" value="Genomic_DNA"/>
</dbReference>